<comment type="pathway">
    <text evidence="7">Polyol metabolism; glycerol degradation via glycerol kinase pathway; sn-glycerol 3-phosphate from glycerol: step 1/1.</text>
</comment>
<feature type="binding site" evidence="7">
    <location>
        <position position="16"/>
    </location>
    <ligand>
        <name>ADP</name>
        <dbReference type="ChEBI" id="CHEBI:456216"/>
    </ligand>
</feature>
<dbReference type="GO" id="GO:0016301">
    <property type="term" value="F:kinase activity"/>
    <property type="evidence" value="ECO:0007669"/>
    <property type="project" value="UniProtKB-KW"/>
</dbReference>
<dbReference type="EMBL" id="BMQM01000020">
    <property type="protein sequence ID" value="GGR64428.1"/>
    <property type="molecule type" value="Genomic_DNA"/>
</dbReference>
<dbReference type="InterPro" id="IPR000577">
    <property type="entry name" value="Carb_kinase_FGGY"/>
</dbReference>
<dbReference type="RefSeq" id="WP_189065634.1">
    <property type="nucleotide sequence ID" value="NZ_BMQM01000020.1"/>
</dbReference>
<dbReference type="PANTHER" id="PTHR10196:SF69">
    <property type="entry name" value="GLYCEROL KINASE"/>
    <property type="match status" value="1"/>
</dbReference>
<feature type="binding site" evidence="7">
    <location>
        <position position="12"/>
    </location>
    <ligand>
        <name>sn-glycerol 3-phosphate</name>
        <dbReference type="ChEBI" id="CHEBI:57597"/>
    </ligand>
</feature>
<evidence type="ECO:0000259" key="10">
    <source>
        <dbReference type="Pfam" id="PF02782"/>
    </source>
</evidence>
<dbReference type="InterPro" id="IPR018485">
    <property type="entry name" value="FGGY_C"/>
</dbReference>
<evidence type="ECO:0000256" key="2">
    <source>
        <dbReference type="ARBA" id="ARBA00022679"/>
    </source>
</evidence>
<evidence type="ECO:0000256" key="7">
    <source>
        <dbReference type="HAMAP-Rule" id="MF_00186"/>
    </source>
</evidence>
<dbReference type="NCBIfam" id="TIGR01311">
    <property type="entry name" value="glycerol_kin"/>
    <property type="match status" value="1"/>
</dbReference>
<feature type="binding site" evidence="7">
    <location>
        <position position="13"/>
    </location>
    <ligand>
        <name>ATP</name>
        <dbReference type="ChEBI" id="CHEBI:30616"/>
    </ligand>
</feature>
<dbReference type="Pfam" id="PF02782">
    <property type="entry name" value="FGGY_C"/>
    <property type="match status" value="1"/>
</dbReference>
<keyword evidence="2 7" id="KW-0808">Transferase</keyword>
<protein>
    <recommendedName>
        <fullName evidence="7">Glycerol kinase</fullName>
        <ecNumber evidence="7">2.7.1.30</ecNumber>
    </recommendedName>
    <alternativeName>
        <fullName evidence="7">ATP:glycerol 3-phosphotransferase</fullName>
    </alternativeName>
    <alternativeName>
        <fullName evidence="7">Glycerokinase</fullName>
        <shortName evidence="7">GK</shortName>
    </alternativeName>
</protein>
<dbReference type="NCBIfam" id="NF000756">
    <property type="entry name" value="PRK00047.1"/>
    <property type="match status" value="1"/>
</dbReference>
<feature type="domain" description="Carbohydrate kinase FGGY N-terminal" evidence="9">
    <location>
        <begin position="4"/>
        <end position="250"/>
    </location>
</feature>
<dbReference type="InterPro" id="IPR018484">
    <property type="entry name" value="FGGY_N"/>
</dbReference>
<keyword evidence="6 7" id="KW-0067">ATP-binding</keyword>
<dbReference type="Pfam" id="PF00370">
    <property type="entry name" value="FGGY_N"/>
    <property type="match status" value="1"/>
</dbReference>
<comment type="function">
    <text evidence="7">Key enzyme in the regulation of glycerol uptake and metabolism. Catalyzes the phosphorylation of glycerol to yield sn-glycerol 3-phosphate.</text>
</comment>
<dbReference type="InterPro" id="IPR005999">
    <property type="entry name" value="Glycerol_kin"/>
</dbReference>
<feature type="binding site" evidence="7">
    <location>
        <position position="82"/>
    </location>
    <ligand>
        <name>glycerol</name>
        <dbReference type="ChEBI" id="CHEBI:17754"/>
    </ligand>
</feature>
<evidence type="ECO:0000256" key="4">
    <source>
        <dbReference type="ARBA" id="ARBA00022777"/>
    </source>
</evidence>
<evidence type="ECO:0000259" key="9">
    <source>
        <dbReference type="Pfam" id="PF00370"/>
    </source>
</evidence>
<evidence type="ECO:0000313" key="12">
    <source>
        <dbReference type="Proteomes" id="UP000634308"/>
    </source>
</evidence>
<proteinExistence type="inferred from homology"/>
<feature type="binding site" evidence="7">
    <location>
        <position position="83"/>
    </location>
    <ligand>
        <name>glycerol</name>
        <dbReference type="ChEBI" id="CHEBI:17754"/>
    </ligand>
</feature>
<sequence>MTQYILALDQGTTSSRAIVFDRQGRIRRTAQKEFPQLFPRPGWVEHDPQEIWSTQIGVAQEAISGAGLKASDLAAIGITNQRETVVVWDRATGEPVYNAIVWQDRRTAPLCDTLKAQGHEDLIRERTGLLIDAYFSGTKIGWILDHVPGARARAERGELACGTIDSWLVYRLTGGALHITDASNASRTLLFNIHTGAWDDDLLALLNVPRALLPEVRASSEVYGETAEGLLGARVKIAGMAGDQQAATFGQVCLERGMAKNTYGTGCFMLMNTAGEVVESRNRLLSTVVWQLGAGAQAQRTYALEGSVFVAGAVVQWLRDGLGIIRHASEVEALAGSVPDSGGVFLVPAFVGLGAPYWDPYARGTMVGLTRGTTSAHIARAALDSVAFQAAELLDAMEQDSGARLTELRVDGGASGNNLMMQFQADILGVTVTRPQVTETTALGAAFLAGLAVGFWSGTDELRTLWKADRSFEPGLDADRRAHLLGRWRRAVERSRAWAEAEQD</sequence>
<evidence type="ECO:0000256" key="8">
    <source>
        <dbReference type="RuleBase" id="RU003733"/>
    </source>
</evidence>
<accession>A0ABQ2RVQ9</accession>
<feature type="binding site" evidence="7">
    <location>
        <position position="265"/>
    </location>
    <ligand>
        <name>ATP</name>
        <dbReference type="ChEBI" id="CHEBI:30616"/>
    </ligand>
</feature>
<reference evidence="12" key="1">
    <citation type="journal article" date="2019" name="Int. J. Syst. Evol. Microbiol.">
        <title>The Global Catalogue of Microorganisms (GCM) 10K type strain sequencing project: providing services to taxonomists for standard genome sequencing and annotation.</title>
        <authorList>
            <consortium name="The Broad Institute Genomics Platform"/>
            <consortium name="The Broad Institute Genome Sequencing Center for Infectious Disease"/>
            <person name="Wu L."/>
            <person name="Ma J."/>
        </authorList>
    </citation>
    <scope>NUCLEOTIDE SEQUENCE [LARGE SCALE GENOMIC DNA]</scope>
    <source>
        <strain evidence="12">JCM 31404</strain>
    </source>
</reference>
<feature type="binding site" evidence="7">
    <location>
        <position position="83"/>
    </location>
    <ligand>
        <name>sn-glycerol 3-phosphate</name>
        <dbReference type="ChEBI" id="CHEBI:57597"/>
    </ligand>
</feature>
<keyword evidence="12" id="KW-1185">Reference proteome</keyword>
<feature type="binding site" evidence="7">
    <location>
        <position position="243"/>
    </location>
    <ligand>
        <name>glycerol</name>
        <dbReference type="ChEBI" id="CHEBI:17754"/>
    </ligand>
</feature>
<name>A0ABQ2RVQ9_9DEIO</name>
<feature type="binding site" evidence="7">
    <location>
        <position position="417"/>
    </location>
    <ligand>
        <name>ADP</name>
        <dbReference type="ChEBI" id="CHEBI:456216"/>
    </ligand>
</feature>
<feature type="domain" description="Carbohydrate kinase FGGY C-terminal" evidence="10">
    <location>
        <begin position="260"/>
        <end position="452"/>
    </location>
</feature>
<keyword evidence="4 7" id="KW-0418">Kinase</keyword>
<feature type="binding site" evidence="7">
    <location>
        <position position="134"/>
    </location>
    <ligand>
        <name>glycerol</name>
        <dbReference type="ChEBI" id="CHEBI:17754"/>
    </ligand>
</feature>
<evidence type="ECO:0000256" key="1">
    <source>
        <dbReference type="ARBA" id="ARBA00009156"/>
    </source>
</evidence>
<dbReference type="PANTHER" id="PTHR10196">
    <property type="entry name" value="SUGAR KINASE"/>
    <property type="match status" value="1"/>
</dbReference>
<dbReference type="EC" id="2.7.1.30" evidence="7"/>
<feature type="binding site" evidence="7">
    <location>
        <position position="265"/>
    </location>
    <ligand>
        <name>ADP</name>
        <dbReference type="ChEBI" id="CHEBI:456216"/>
    </ligand>
</feature>
<comment type="catalytic activity">
    <reaction evidence="7">
        <text>glycerol + ATP = sn-glycerol 3-phosphate + ADP + H(+)</text>
        <dbReference type="Rhea" id="RHEA:21644"/>
        <dbReference type="ChEBI" id="CHEBI:15378"/>
        <dbReference type="ChEBI" id="CHEBI:17754"/>
        <dbReference type="ChEBI" id="CHEBI:30616"/>
        <dbReference type="ChEBI" id="CHEBI:57597"/>
        <dbReference type="ChEBI" id="CHEBI:456216"/>
        <dbReference type="EC" id="2.7.1.30"/>
    </reaction>
</comment>
<keyword evidence="5 7" id="KW-0319">Glycerol metabolism</keyword>
<feature type="binding site" evidence="7">
    <location>
        <position position="312"/>
    </location>
    <ligand>
        <name>ATP</name>
        <dbReference type="ChEBI" id="CHEBI:30616"/>
    </ligand>
</feature>
<feature type="binding site" evidence="7">
    <location>
        <position position="12"/>
    </location>
    <ligand>
        <name>ADP</name>
        <dbReference type="ChEBI" id="CHEBI:456216"/>
    </ligand>
</feature>
<evidence type="ECO:0000256" key="6">
    <source>
        <dbReference type="ARBA" id="ARBA00022840"/>
    </source>
</evidence>
<comment type="caution">
    <text evidence="11">The sequence shown here is derived from an EMBL/GenBank/DDBJ whole genome shotgun (WGS) entry which is preliminary data.</text>
</comment>
<dbReference type="Gene3D" id="3.30.420.40">
    <property type="match status" value="2"/>
</dbReference>
<feature type="binding site" evidence="7">
    <location>
        <position position="14"/>
    </location>
    <ligand>
        <name>ATP</name>
        <dbReference type="ChEBI" id="CHEBI:30616"/>
    </ligand>
</feature>
<dbReference type="InterPro" id="IPR043129">
    <property type="entry name" value="ATPase_NBD"/>
</dbReference>
<dbReference type="InterPro" id="IPR018483">
    <property type="entry name" value="Carb_kinase_FGGY_CS"/>
</dbReference>
<feature type="binding site" evidence="7">
    <location>
        <position position="316"/>
    </location>
    <ligand>
        <name>ATP</name>
        <dbReference type="ChEBI" id="CHEBI:30616"/>
    </ligand>
</feature>
<feature type="binding site" evidence="7">
    <location>
        <position position="312"/>
    </location>
    <ligand>
        <name>ADP</name>
        <dbReference type="ChEBI" id="CHEBI:456216"/>
    </ligand>
</feature>
<feature type="binding site" evidence="7">
    <location>
        <position position="134"/>
    </location>
    <ligand>
        <name>sn-glycerol 3-phosphate</name>
        <dbReference type="ChEBI" id="CHEBI:57597"/>
    </ligand>
</feature>
<evidence type="ECO:0000256" key="5">
    <source>
        <dbReference type="ARBA" id="ARBA00022798"/>
    </source>
</evidence>
<dbReference type="HAMAP" id="MF_00186">
    <property type="entry name" value="Glycerol_kin"/>
    <property type="match status" value="1"/>
</dbReference>
<feature type="binding site" evidence="7">
    <location>
        <position position="243"/>
    </location>
    <ligand>
        <name>sn-glycerol 3-phosphate</name>
        <dbReference type="ChEBI" id="CHEBI:57597"/>
    </ligand>
</feature>
<feature type="binding site" evidence="7">
    <location>
        <position position="413"/>
    </location>
    <ligand>
        <name>ADP</name>
        <dbReference type="ChEBI" id="CHEBI:456216"/>
    </ligand>
</feature>
<evidence type="ECO:0000313" key="11">
    <source>
        <dbReference type="EMBL" id="GGR64428.1"/>
    </source>
</evidence>
<dbReference type="PROSITE" id="PS00445">
    <property type="entry name" value="FGGY_KINASES_2"/>
    <property type="match status" value="1"/>
</dbReference>
<gene>
    <name evidence="7 11" type="primary">glpK</name>
    <name evidence="11" type="ORF">GCM10008959_28190</name>
</gene>
<feature type="binding site" evidence="7">
    <location>
        <position position="12"/>
    </location>
    <ligand>
        <name>ATP</name>
        <dbReference type="ChEBI" id="CHEBI:30616"/>
    </ligand>
</feature>
<dbReference type="CDD" id="cd07786">
    <property type="entry name" value="FGGY_EcGK_like"/>
    <property type="match status" value="1"/>
</dbReference>
<dbReference type="SUPFAM" id="SSF53067">
    <property type="entry name" value="Actin-like ATPase domain"/>
    <property type="match status" value="2"/>
</dbReference>
<dbReference type="PIRSF" id="PIRSF000538">
    <property type="entry name" value="GlpK"/>
    <property type="match status" value="1"/>
</dbReference>
<dbReference type="Proteomes" id="UP000634308">
    <property type="component" value="Unassembled WGS sequence"/>
</dbReference>
<comment type="similarity">
    <text evidence="1 7 8">Belongs to the FGGY kinase family.</text>
</comment>
<feature type="binding site" evidence="7">
    <location>
        <position position="244"/>
    </location>
    <ligand>
        <name>glycerol</name>
        <dbReference type="ChEBI" id="CHEBI:17754"/>
    </ligand>
</feature>
<evidence type="ECO:0000256" key="3">
    <source>
        <dbReference type="ARBA" id="ARBA00022741"/>
    </source>
</evidence>
<keyword evidence="3 7" id="KW-0547">Nucleotide-binding</keyword>
<comment type="activity regulation">
    <text evidence="7">Inhibited by fructose 1,6-bisphosphate (FBP).</text>
</comment>
<feature type="binding site" evidence="7">
    <location>
        <position position="413"/>
    </location>
    <ligand>
        <name>ATP</name>
        <dbReference type="ChEBI" id="CHEBI:30616"/>
    </ligand>
</feature>
<feature type="binding site" evidence="7">
    <location>
        <position position="82"/>
    </location>
    <ligand>
        <name>sn-glycerol 3-phosphate</name>
        <dbReference type="ChEBI" id="CHEBI:57597"/>
    </ligand>
</feature>
<organism evidence="11 12">
    <name type="scientific">Deinococcus seoulensis</name>
    <dbReference type="NCBI Taxonomy" id="1837379"/>
    <lineage>
        <taxon>Bacteria</taxon>
        <taxon>Thermotogati</taxon>
        <taxon>Deinococcota</taxon>
        <taxon>Deinococci</taxon>
        <taxon>Deinococcales</taxon>
        <taxon>Deinococcaceae</taxon>
        <taxon>Deinococcus</taxon>
    </lineage>
</organism>